<name>A0A8E2DXI1_9PEZI</name>
<proteinExistence type="predicted"/>
<dbReference type="EMBL" id="KV745779">
    <property type="protein sequence ID" value="OCK73433.1"/>
    <property type="molecule type" value="Genomic_DNA"/>
</dbReference>
<dbReference type="AlphaFoldDB" id="A0A8E2DXI1"/>
<keyword evidence="2" id="KW-1185">Reference proteome</keyword>
<reference evidence="1 2" key="1">
    <citation type="journal article" date="2016" name="Nat. Commun.">
        <title>Ectomycorrhizal ecology is imprinted in the genome of the dominant symbiotic fungus Cenococcum geophilum.</title>
        <authorList>
            <consortium name="DOE Joint Genome Institute"/>
            <person name="Peter M."/>
            <person name="Kohler A."/>
            <person name="Ohm R.A."/>
            <person name="Kuo A."/>
            <person name="Krutzmann J."/>
            <person name="Morin E."/>
            <person name="Arend M."/>
            <person name="Barry K.W."/>
            <person name="Binder M."/>
            <person name="Choi C."/>
            <person name="Clum A."/>
            <person name="Copeland A."/>
            <person name="Grisel N."/>
            <person name="Haridas S."/>
            <person name="Kipfer T."/>
            <person name="LaButti K."/>
            <person name="Lindquist E."/>
            <person name="Lipzen A."/>
            <person name="Maire R."/>
            <person name="Meier B."/>
            <person name="Mihaltcheva S."/>
            <person name="Molinier V."/>
            <person name="Murat C."/>
            <person name="Poggeler S."/>
            <person name="Quandt C.A."/>
            <person name="Sperisen C."/>
            <person name="Tritt A."/>
            <person name="Tisserant E."/>
            <person name="Crous P.W."/>
            <person name="Henrissat B."/>
            <person name="Nehls U."/>
            <person name="Egli S."/>
            <person name="Spatafora J.W."/>
            <person name="Grigoriev I.V."/>
            <person name="Martin F.M."/>
        </authorList>
    </citation>
    <scope>NUCLEOTIDE SEQUENCE [LARGE SCALE GENOMIC DNA]</scope>
    <source>
        <strain evidence="1 2">CBS 459.81</strain>
    </source>
</reference>
<dbReference type="Proteomes" id="UP000250266">
    <property type="component" value="Unassembled WGS sequence"/>
</dbReference>
<accession>A0A8E2DXI1</accession>
<evidence type="ECO:0000313" key="2">
    <source>
        <dbReference type="Proteomes" id="UP000250266"/>
    </source>
</evidence>
<dbReference type="OrthoDB" id="5350537at2759"/>
<evidence type="ECO:0000313" key="1">
    <source>
        <dbReference type="EMBL" id="OCK73433.1"/>
    </source>
</evidence>
<gene>
    <name evidence="1" type="ORF">K432DRAFT_387401</name>
</gene>
<sequence length="159" mass="18181">MLDLFNILLSDINKKVLRNKISTELGLAYLLETAHLTSPYTTVDGILFGRYNRVLFPLVVRFPRKSHSYIIHFVYGTRSPHTFLSKEACDKLFGTNPVPSQFFIQINSKEIQVNPPNADSHFEHVNLLGADFCAYSGTKAIINYVKRTATIHFSPRQYE</sequence>
<protein>
    <submittedName>
        <fullName evidence="1">Uncharacterized protein</fullName>
    </submittedName>
</protein>
<organism evidence="1 2">
    <name type="scientific">Lepidopterella palustris CBS 459.81</name>
    <dbReference type="NCBI Taxonomy" id="1314670"/>
    <lineage>
        <taxon>Eukaryota</taxon>
        <taxon>Fungi</taxon>
        <taxon>Dikarya</taxon>
        <taxon>Ascomycota</taxon>
        <taxon>Pezizomycotina</taxon>
        <taxon>Dothideomycetes</taxon>
        <taxon>Pleosporomycetidae</taxon>
        <taxon>Mytilinidiales</taxon>
        <taxon>Argynnaceae</taxon>
        <taxon>Lepidopterella</taxon>
    </lineage>
</organism>